<keyword evidence="1" id="KW-1133">Transmembrane helix</keyword>
<feature type="transmembrane region" description="Helical" evidence="1">
    <location>
        <begin position="40"/>
        <end position="57"/>
    </location>
</feature>
<keyword evidence="3" id="KW-1185">Reference proteome</keyword>
<protein>
    <submittedName>
        <fullName evidence="2">Uncharacterized protein</fullName>
    </submittedName>
</protein>
<sequence length="62" mass="7268">MYAGISVSIKRLCNREIEGVGQPWCILKYLGFFRYSTRRIFLYFIVNFVLLPSIQSTNNSSR</sequence>
<dbReference type="EMBL" id="KV750995">
    <property type="protein sequence ID" value="OCL02161.1"/>
    <property type="molecule type" value="Genomic_DNA"/>
</dbReference>
<accession>A0A8E2ENU8</accession>
<evidence type="ECO:0000256" key="1">
    <source>
        <dbReference type="SAM" id="Phobius"/>
    </source>
</evidence>
<keyword evidence="1" id="KW-0812">Transmembrane</keyword>
<organism evidence="2 3">
    <name type="scientific">Glonium stellatum</name>
    <dbReference type="NCBI Taxonomy" id="574774"/>
    <lineage>
        <taxon>Eukaryota</taxon>
        <taxon>Fungi</taxon>
        <taxon>Dikarya</taxon>
        <taxon>Ascomycota</taxon>
        <taxon>Pezizomycotina</taxon>
        <taxon>Dothideomycetes</taxon>
        <taxon>Pleosporomycetidae</taxon>
        <taxon>Gloniales</taxon>
        <taxon>Gloniaceae</taxon>
        <taxon>Glonium</taxon>
    </lineage>
</organism>
<gene>
    <name evidence="2" type="ORF">AOQ84DRAFT_357528</name>
</gene>
<keyword evidence="1" id="KW-0472">Membrane</keyword>
<evidence type="ECO:0000313" key="2">
    <source>
        <dbReference type="EMBL" id="OCL02161.1"/>
    </source>
</evidence>
<proteinExistence type="predicted"/>
<dbReference type="Proteomes" id="UP000250140">
    <property type="component" value="Unassembled WGS sequence"/>
</dbReference>
<reference evidence="2 3" key="1">
    <citation type="journal article" date="2016" name="Nat. Commun.">
        <title>Ectomycorrhizal ecology is imprinted in the genome of the dominant symbiotic fungus Cenococcum geophilum.</title>
        <authorList>
            <consortium name="DOE Joint Genome Institute"/>
            <person name="Peter M."/>
            <person name="Kohler A."/>
            <person name="Ohm R.A."/>
            <person name="Kuo A."/>
            <person name="Krutzmann J."/>
            <person name="Morin E."/>
            <person name="Arend M."/>
            <person name="Barry K.W."/>
            <person name="Binder M."/>
            <person name="Choi C."/>
            <person name="Clum A."/>
            <person name="Copeland A."/>
            <person name="Grisel N."/>
            <person name="Haridas S."/>
            <person name="Kipfer T."/>
            <person name="LaButti K."/>
            <person name="Lindquist E."/>
            <person name="Lipzen A."/>
            <person name="Maire R."/>
            <person name="Meier B."/>
            <person name="Mihaltcheva S."/>
            <person name="Molinier V."/>
            <person name="Murat C."/>
            <person name="Poggeler S."/>
            <person name="Quandt C.A."/>
            <person name="Sperisen C."/>
            <person name="Tritt A."/>
            <person name="Tisserant E."/>
            <person name="Crous P.W."/>
            <person name="Henrissat B."/>
            <person name="Nehls U."/>
            <person name="Egli S."/>
            <person name="Spatafora J.W."/>
            <person name="Grigoriev I.V."/>
            <person name="Martin F.M."/>
        </authorList>
    </citation>
    <scope>NUCLEOTIDE SEQUENCE [LARGE SCALE GENOMIC DNA]</scope>
    <source>
        <strain evidence="2 3">CBS 207.34</strain>
    </source>
</reference>
<dbReference type="AlphaFoldDB" id="A0A8E2ENU8"/>
<name>A0A8E2ENU8_9PEZI</name>
<evidence type="ECO:0000313" key="3">
    <source>
        <dbReference type="Proteomes" id="UP000250140"/>
    </source>
</evidence>